<keyword evidence="1" id="KW-0597">Phosphoprotein</keyword>
<dbReference type="InterPro" id="IPR050666">
    <property type="entry name" value="ESRP"/>
</dbReference>
<keyword evidence="4 5" id="KW-0694">RNA-binding</keyword>
<dbReference type="CDD" id="cd12506">
    <property type="entry name" value="RRM3_hnRNPH_CRSF1_like"/>
    <property type="match status" value="1"/>
</dbReference>
<evidence type="ECO:0000313" key="8">
    <source>
        <dbReference type="EMBL" id="KZS15965.1"/>
    </source>
</evidence>
<feature type="compositionally biased region" description="Gly residues" evidence="6">
    <location>
        <begin position="166"/>
        <end position="177"/>
    </location>
</feature>
<dbReference type="InterPro" id="IPR012677">
    <property type="entry name" value="Nucleotide-bd_a/b_plait_sf"/>
</dbReference>
<dbReference type="SMART" id="SM00360">
    <property type="entry name" value="RRM"/>
    <property type="match status" value="2"/>
</dbReference>
<dbReference type="OrthoDB" id="431068at2759"/>
<keyword evidence="8" id="KW-0687">Ribonucleoprotein</keyword>
<dbReference type="GO" id="GO:0003723">
    <property type="term" value="F:RNA binding"/>
    <property type="evidence" value="ECO:0007669"/>
    <property type="project" value="UniProtKB-UniRule"/>
</dbReference>
<gene>
    <name evidence="8" type="ORF">APZ42_018343</name>
</gene>
<sequence>MSDAPEPKGKEMADEDGFVVRLRGLPWAVTDDDILKFFEDSNIVGGAAGIHMTYTREGRPTGEGYLELGCEEDVERALTKHNEHLGPRYIEVFRSKRSEMEWMVKRSGPPNAAAPSSDDDCFVRLRGLPFGCSKEEIAQFFTALASIPRGGGGGGGRGGGSHEGRFGGGGDRYGGGRPSPYDRNVDRYGGGPGQMRHGGGHMRRREDPYMRGGDWGNGGGPPRYMEPSFERPRTLKTLYGDEGSGHRIHMRGLPFRASEDDIAEFFHPLHPVAIHIGYEQGRASGEADVEFATHEDAVRAMSRDKCNMQHRYIELFLNSTAGPAGYGPPYGDCGSVVCTHSV</sequence>
<dbReference type="CDD" id="cd12503">
    <property type="entry name" value="RRM1_hnRNPH_GRSF1_like"/>
    <property type="match status" value="1"/>
</dbReference>
<keyword evidence="9" id="KW-1185">Reference proteome</keyword>
<evidence type="ECO:0000259" key="7">
    <source>
        <dbReference type="PROSITE" id="PS50102"/>
    </source>
</evidence>
<feature type="region of interest" description="Disordered" evidence="6">
    <location>
        <begin position="150"/>
        <end position="178"/>
    </location>
</feature>
<dbReference type="PANTHER" id="PTHR13976">
    <property type="entry name" value="HETEROGENEOUS NUCLEAR RIBONUCLEOPROTEIN-RELATED"/>
    <property type="match status" value="1"/>
</dbReference>
<keyword evidence="2" id="KW-0507">mRNA processing</keyword>
<dbReference type="InterPro" id="IPR035979">
    <property type="entry name" value="RBD_domain_sf"/>
</dbReference>
<dbReference type="Pfam" id="PF00076">
    <property type="entry name" value="RRM_1"/>
    <property type="match status" value="1"/>
</dbReference>
<protein>
    <submittedName>
        <fullName evidence="8">Putative Heterogeneous nuclear ribonucleoprotein H</fullName>
    </submittedName>
</protein>
<dbReference type="FunFam" id="3.30.70.330:FF:000131">
    <property type="entry name" value="Heterogeneous nuclear ribonucleoprotein h3 isoform"/>
    <property type="match status" value="1"/>
</dbReference>
<dbReference type="GO" id="GO:1990904">
    <property type="term" value="C:ribonucleoprotein complex"/>
    <property type="evidence" value="ECO:0007669"/>
    <property type="project" value="UniProtKB-KW"/>
</dbReference>
<evidence type="ECO:0000256" key="6">
    <source>
        <dbReference type="SAM" id="MobiDB-lite"/>
    </source>
</evidence>
<evidence type="ECO:0000256" key="4">
    <source>
        <dbReference type="ARBA" id="ARBA00022884"/>
    </source>
</evidence>
<evidence type="ECO:0000256" key="5">
    <source>
        <dbReference type="PROSITE-ProRule" id="PRU00176"/>
    </source>
</evidence>
<dbReference type="SUPFAM" id="SSF54928">
    <property type="entry name" value="RNA-binding domain, RBD"/>
    <property type="match status" value="2"/>
</dbReference>
<feature type="domain" description="RRM" evidence="7">
    <location>
        <begin position="246"/>
        <end position="322"/>
    </location>
</feature>
<comment type="caution">
    <text evidence="8">The sequence shown here is derived from an EMBL/GenBank/DDBJ whole genome shotgun (WGS) entry which is preliminary data.</text>
</comment>
<evidence type="ECO:0000256" key="2">
    <source>
        <dbReference type="ARBA" id="ARBA00022664"/>
    </source>
</evidence>
<feature type="domain" description="RRM" evidence="7">
    <location>
        <begin position="18"/>
        <end position="97"/>
    </location>
</feature>
<feature type="region of interest" description="Disordered" evidence="6">
    <location>
        <begin position="190"/>
        <end position="227"/>
    </location>
</feature>
<reference evidence="8 9" key="1">
    <citation type="submission" date="2016-03" db="EMBL/GenBank/DDBJ databases">
        <title>EvidentialGene: Evidence-directed Construction of Genes on Genomes.</title>
        <authorList>
            <person name="Gilbert D.G."/>
            <person name="Choi J.-H."/>
            <person name="Mockaitis K."/>
            <person name="Colbourne J."/>
            <person name="Pfrender M."/>
        </authorList>
    </citation>
    <scope>NUCLEOTIDE SEQUENCE [LARGE SCALE GENOMIC DNA]</scope>
    <source>
        <strain evidence="8 9">Xinb3</strain>
        <tissue evidence="8">Complete organism</tissue>
    </source>
</reference>
<evidence type="ECO:0000313" key="9">
    <source>
        <dbReference type="Proteomes" id="UP000076858"/>
    </source>
</evidence>
<dbReference type="Gene3D" id="3.30.70.330">
    <property type="match status" value="3"/>
</dbReference>
<dbReference type="PROSITE" id="PS50102">
    <property type="entry name" value="RRM"/>
    <property type="match status" value="2"/>
</dbReference>
<evidence type="ECO:0000256" key="1">
    <source>
        <dbReference type="ARBA" id="ARBA00022553"/>
    </source>
</evidence>
<proteinExistence type="predicted"/>
<evidence type="ECO:0000256" key="3">
    <source>
        <dbReference type="ARBA" id="ARBA00022737"/>
    </source>
</evidence>
<accession>A0A164Z5N1</accession>
<dbReference type="STRING" id="35525.A0A164Z5N1"/>
<feature type="compositionally biased region" description="Gly residues" evidence="6">
    <location>
        <begin position="150"/>
        <end position="159"/>
    </location>
</feature>
<dbReference type="EMBL" id="LRGB01000781">
    <property type="protein sequence ID" value="KZS15965.1"/>
    <property type="molecule type" value="Genomic_DNA"/>
</dbReference>
<dbReference type="GO" id="GO:0006397">
    <property type="term" value="P:mRNA processing"/>
    <property type="evidence" value="ECO:0007669"/>
    <property type="project" value="UniProtKB-KW"/>
</dbReference>
<dbReference type="AlphaFoldDB" id="A0A164Z5N1"/>
<organism evidence="8 9">
    <name type="scientific">Daphnia magna</name>
    <dbReference type="NCBI Taxonomy" id="35525"/>
    <lineage>
        <taxon>Eukaryota</taxon>
        <taxon>Metazoa</taxon>
        <taxon>Ecdysozoa</taxon>
        <taxon>Arthropoda</taxon>
        <taxon>Crustacea</taxon>
        <taxon>Branchiopoda</taxon>
        <taxon>Diplostraca</taxon>
        <taxon>Cladocera</taxon>
        <taxon>Anomopoda</taxon>
        <taxon>Daphniidae</taxon>
        <taxon>Daphnia</taxon>
    </lineage>
</organism>
<dbReference type="Proteomes" id="UP000076858">
    <property type="component" value="Unassembled WGS sequence"/>
</dbReference>
<keyword evidence="3" id="KW-0677">Repeat</keyword>
<dbReference type="InterPro" id="IPR000504">
    <property type="entry name" value="RRM_dom"/>
</dbReference>
<name>A0A164Z5N1_9CRUS</name>